<dbReference type="NCBIfam" id="TIGR01700">
    <property type="entry name" value="PNPH"/>
    <property type="match status" value="1"/>
</dbReference>
<dbReference type="GO" id="GO:0004731">
    <property type="term" value="F:purine-nucleoside phosphorylase activity"/>
    <property type="evidence" value="ECO:0007669"/>
    <property type="project" value="UniProtKB-EC"/>
</dbReference>
<dbReference type="SUPFAM" id="SSF53167">
    <property type="entry name" value="Purine and uridine phosphorylases"/>
    <property type="match status" value="1"/>
</dbReference>
<evidence type="ECO:0000256" key="8">
    <source>
        <dbReference type="SAM" id="MobiDB-lite"/>
    </source>
</evidence>
<dbReference type="PANTHER" id="PTHR11904:SF9">
    <property type="entry name" value="PURINE NUCLEOSIDE PHOSPHORYLASE-RELATED"/>
    <property type="match status" value="1"/>
</dbReference>
<dbReference type="GO" id="GO:0005737">
    <property type="term" value="C:cytoplasm"/>
    <property type="evidence" value="ECO:0007669"/>
    <property type="project" value="TreeGrafter"/>
</dbReference>
<dbReference type="EMBL" id="BDRX01000017">
    <property type="protein sequence ID" value="GBF90512.1"/>
    <property type="molecule type" value="Genomic_DNA"/>
</dbReference>
<sequence length="379" mass="39069">MASTIPQSRCGPSARTGGALANGRGASQAALRPAAPSRRTAAAAAPRAMLTQLPANGAAAPKLANGAPHANGHANGNGKALVQEHDHSPLVGLPGNTLEKIRDCARYVRARTPLVPQIVIVLGSGLGALADDLDDAVAIPYSSIPHFHAPRVVGHPGRLVMGTMRGVPALVLQGRFHYYEGHPMDEVILPIRLAHHLGATSALITNAAGGLNPSYSPGDLMLLEDHVNFIGSNPLRGPNPQELGGPRFLDLSEPYDPEYRAVLASAAAELGLPPLRSGVYVGVSGPTYETRAEVRFFRSMGADAVGMSTVPEVIAARHLGVRVAALSCITNLACGMEAGALSHDDVMVQGAAAADKMRRLLVTAVPRIAALGAAAPAAA</sequence>
<accession>A0A2V0NV11</accession>
<evidence type="ECO:0000313" key="11">
    <source>
        <dbReference type="Proteomes" id="UP000247498"/>
    </source>
</evidence>
<reference evidence="10 11" key="1">
    <citation type="journal article" date="2018" name="Sci. Rep.">
        <title>Raphidocelis subcapitata (=Pseudokirchneriella subcapitata) provides an insight into genome evolution and environmental adaptations in the Sphaeropleales.</title>
        <authorList>
            <person name="Suzuki S."/>
            <person name="Yamaguchi H."/>
            <person name="Nakajima N."/>
            <person name="Kawachi M."/>
        </authorList>
    </citation>
    <scope>NUCLEOTIDE SEQUENCE [LARGE SCALE GENOMIC DNA]</scope>
    <source>
        <strain evidence="10 11">NIES-35</strain>
    </source>
</reference>
<protein>
    <recommendedName>
        <fullName evidence="3">purine-nucleoside phosphorylase</fullName>
        <ecNumber evidence="3">2.4.2.1</ecNumber>
    </recommendedName>
    <alternativeName>
        <fullName evidence="7">Inosine phosphorylase</fullName>
    </alternativeName>
    <alternativeName>
        <fullName evidence="6">Inosine-guanosine phosphorylase</fullName>
    </alternativeName>
</protein>
<feature type="region of interest" description="Disordered" evidence="8">
    <location>
        <begin position="1"/>
        <end position="34"/>
    </location>
</feature>
<keyword evidence="11" id="KW-1185">Reference proteome</keyword>
<dbReference type="GO" id="GO:0009116">
    <property type="term" value="P:nucleoside metabolic process"/>
    <property type="evidence" value="ECO:0007669"/>
    <property type="project" value="InterPro"/>
</dbReference>
<comment type="pathway">
    <text evidence="1">Purine metabolism; purine nucleoside salvage.</text>
</comment>
<evidence type="ECO:0000256" key="1">
    <source>
        <dbReference type="ARBA" id="ARBA00005058"/>
    </source>
</evidence>
<name>A0A2V0NV11_9CHLO</name>
<feature type="region of interest" description="Disordered" evidence="8">
    <location>
        <begin position="60"/>
        <end position="80"/>
    </location>
</feature>
<dbReference type="Proteomes" id="UP000247498">
    <property type="component" value="Unassembled WGS sequence"/>
</dbReference>
<organism evidence="10 11">
    <name type="scientific">Raphidocelis subcapitata</name>
    <dbReference type="NCBI Taxonomy" id="307507"/>
    <lineage>
        <taxon>Eukaryota</taxon>
        <taxon>Viridiplantae</taxon>
        <taxon>Chlorophyta</taxon>
        <taxon>core chlorophytes</taxon>
        <taxon>Chlorophyceae</taxon>
        <taxon>CS clade</taxon>
        <taxon>Sphaeropleales</taxon>
        <taxon>Selenastraceae</taxon>
        <taxon>Raphidocelis</taxon>
    </lineage>
</organism>
<dbReference type="EC" id="2.4.2.1" evidence="3"/>
<evidence type="ECO:0000256" key="7">
    <source>
        <dbReference type="ARBA" id="ARBA00033072"/>
    </source>
</evidence>
<feature type="compositionally biased region" description="Low complexity" evidence="8">
    <location>
        <begin position="64"/>
        <end position="78"/>
    </location>
</feature>
<comment type="similarity">
    <text evidence="2">Belongs to the PNP/MTAP phosphorylase family.</text>
</comment>
<dbReference type="STRING" id="307507.A0A2V0NV11"/>
<feature type="compositionally biased region" description="Low complexity" evidence="8">
    <location>
        <begin position="24"/>
        <end position="34"/>
    </location>
</feature>
<comment type="caution">
    <text evidence="10">The sequence shown here is derived from an EMBL/GenBank/DDBJ whole genome shotgun (WGS) entry which is preliminary data.</text>
</comment>
<dbReference type="NCBIfam" id="NF006054">
    <property type="entry name" value="PRK08202.1"/>
    <property type="match status" value="1"/>
</dbReference>
<dbReference type="PANTHER" id="PTHR11904">
    <property type="entry name" value="METHYLTHIOADENOSINE/PURINE NUCLEOSIDE PHOSPHORYLASE"/>
    <property type="match status" value="1"/>
</dbReference>
<dbReference type="NCBIfam" id="TIGR01697">
    <property type="entry name" value="PNPH-PUNA-XAPA"/>
    <property type="match status" value="1"/>
</dbReference>
<evidence type="ECO:0000259" key="9">
    <source>
        <dbReference type="Pfam" id="PF01048"/>
    </source>
</evidence>
<gene>
    <name evidence="10" type="ORF">Rsub_03508</name>
</gene>
<dbReference type="InterPro" id="IPR011270">
    <property type="entry name" value="Pur_Nuc_Pase_Ino/Guo-sp"/>
</dbReference>
<dbReference type="InterPro" id="IPR035994">
    <property type="entry name" value="Nucleoside_phosphorylase_sf"/>
</dbReference>
<evidence type="ECO:0000256" key="2">
    <source>
        <dbReference type="ARBA" id="ARBA00006751"/>
    </source>
</evidence>
<dbReference type="UniPathway" id="UPA00606"/>
<dbReference type="AlphaFoldDB" id="A0A2V0NV11"/>
<dbReference type="InterPro" id="IPR011268">
    <property type="entry name" value="Purine_phosphorylase"/>
</dbReference>
<keyword evidence="4" id="KW-0328">Glycosyltransferase</keyword>
<keyword evidence="5" id="KW-0808">Transferase</keyword>
<dbReference type="OrthoDB" id="10261782at2759"/>
<evidence type="ECO:0000313" key="10">
    <source>
        <dbReference type="EMBL" id="GBF90512.1"/>
    </source>
</evidence>
<evidence type="ECO:0000256" key="6">
    <source>
        <dbReference type="ARBA" id="ARBA00031036"/>
    </source>
</evidence>
<dbReference type="CDD" id="cd09009">
    <property type="entry name" value="PNP-EcPNPII_like"/>
    <property type="match status" value="1"/>
</dbReference>
<feature type="domain" description="Nucleoside phosphorylase" evidence="9">
    <location>
        <begin position="118"/>
        <end position="365"/>
    </location>
</feature>
<evidence type="ECO:0000256" key="4">
    <source>
        <dbReference type="ARBA" id="ARBA00022676"/>
    </source>
</evidence>
<dbReference type="InParanoid" id="A0A2V0NV11"/>
<dbReference type="InterPro" id="IPR000845">
    <property type="entry name" value="Nucleoside_phosphorylase_d"/>
</dbReference>
<dbReference type="Gene3D" id="3.40.50.1580">
    <property type="entry name" value="Nucleoside phosphorylase domain"/>
    <property type="match status" value="1"/>
</dbReference>
<proteinExistence type="inferred from homology"/>
<evidence type="ECO:0000256" key="3">
    <source>
        <dbReference type="ARBA" id="ARBA00011886"/>
    </source>
</evidence>
<evidence type="ECO:0000256" key="5">
    <source>
        <dbReference type="ARBA" id="ARBA00022679"/>
    </source>
</evidence>
<dbReference type="Pfam" id="PF01048">
    <property type="entry name" value="PNP_UDP_1"/>
    <property type="match status" value="1"/>
</dbReference>